<reference evidence="1 2" key="1">
    <citation type="submission" date="2020-08" db="EMBL/GenBank/DDBJ databases">
        <title>Whole genome shotgun sequence of Actinoplanes ianthinogenes NBRC 13996.</title>
        <authorList>
            <person name="Komaki H."/>
            <person name="Tamura T."/>
        </authorList>
    </citation>
    <scope>NUCLEOTIDE SEQUENCE [LARGE SCALE GENOMIC DNA]</scope>
    <source>
        <strain evidence="1 2">NBRC 13996</strain>
    </source>
</reference>
<name>A0ABM7LUS5_9ACTN</name>
<dbReference type="EMBL" id="AP023356">
    <property type="protein sequence ID" value="BCJ43070.1"/>
    <property type="molecule type" value="Genomic_DNA"/>
</dbReference>
<sequence>MAERHQFDQLVIGVTTGVVPDGATGIVDVFREALGAPAIQKRELHRGHLPSLVSVPPVRMPASATGPRTAAAGRIRTNARHAGPVTGAEGNHRVSEIDISHCPIKTGILPAGAG</sequence>
<protein>
    <recommendedName>
        <fullName evidence="3">Beta-ketoacyl synthase N-terminal domain-containing protein</fullName>
    </recommendedName>
</protein>
<gene>
    <name evidence="1" type="ORF">Aiant_37270</name>
</gene>
<keyword evidence="2" id="KW-1185">Reference proteome</keyword>
<proteinExistence type="predicted"/>
<organism evidence="1 2">
    <name type="scientific">Actinoplanes ianthinogenes</name>
    <dbReference type="NCBI Taxonomy" id="122358"/>
    <lineage>
        <taxon>Bacteria</taxon>
        <taxon>Bacillati</taxon>
        <taxon>Actinomycetota</taxon>
        <taxon>Actinomycetes</taxon>
        <taxon>Micromonosporales</taxon>
        <taxon>Micromonosporaceae</taxon>
        <taxon>Actinoplanes</taxon>
    </lineage>
</organism>
<accession>A0ABM7LUS5</accession>
<dbReference type="Proteomes" id="UP000676967">
    <property type="component" value="Chromosome"/>
</dbReference>
<evidence type="ECO:0008006" key="3">
    <source>
        <dbReference type="Google" id="ProtNLM"/>
    </source>
</evidence>
<evidence type="ECO:0000313" key="1">
    <source>
        <dbReference type="EMBL" id="BCJ43070.1"/>
    </source>
</evidence>
<evidence type="ECO:0000313" key="2">
    <source>
        <dbReference type="Proteomes" id="UP000676967"/>
    </source>
</evidence>